<name>X1UXK0_9ZZZZ</name>
<organism evidence="1">
    <name type="scientific">marine sediment metagenome</name>
    <dbReference type="NCBI Taxonomy" id="412755"/>
    <lineage>
        <taxon>unclassified sequences</taxon>
        <taxon>metagenomes</taxon>
        <taxon>ecological metagenomes</taxon>
    </lineage>
</organism>
<proteinExistence type="predicted"/>
<reference evidence="1" key="1">
    <citation type="journal article" date="2014" name="Front. Microbiol.">
        <title>High frequency of phylogenetically diverse reductive dehalogenase-homologous genes in deep subseafloor sedimentary metagenomes.</title>
        <authorList>
            <person name="Kawai M."/>
            <person name="Futagami T."/>
            <person name="Toyoda A."/>
            <person name="Takaki Y."/>
            <person name="Nishi S."/>
            <person name="Hori S."/>
            <person name="Arai W."/>
            <person name="Tsubouchi T."/>
            <person name="Morono Y."/>
            <person name="Uchiyama I."/>
            <person name="Ito T."/>
            <person name="Fujiyama A."/>
            <person name="Inagaki F."/>
            <person name="Takami H."/>
        </authorList>
    </citation>
    <scope>NUCLEOTIDE SEQUENCE</scope>
    <source>
        <strain evidence="1">Expedition CK06-06</strain>
    </source>
</reference>
<comment type="caution">
    <text evidence="1">The sequence shown here is derived from an EMBL/GenBank/DDBJ whole genome shotgun (WGS) entry which is preliminary data.</text>
</comment>
<accession>X1UXK0</accession>
<protein>
    <submittedName>
        <fullName evidence="1">Uncharacterized protein</fullName>
    </submittedName>
</protein>
<evidence type="ECO:0000313" key="1">
    <source>
        <dbReference type="EMBL" id="GAI97084.1"/>
    </source>
</evidence>
<dbReference type="AlphaFoldDB" id="X1UXK0"/>
<sequence>MKQGKVPLNLIEESAKRIIRTVLRFTTKEDSQNYD</sequence>
<dbReference type="EMBL" id="BARW01018278">
    <property type="protein sequence ID" value="GAI97084.1"/>
    <property type="molecule type" value="Genomic_DNA"/>
</dbReference>
<feature type="non-terminal residue" evidence="1">
    <location>
        <position position="35"/>
    </location>
</feature>
<gene>
    <name evidence="1" type="ORF">S12H4_31332</name>
</gene>